<dbReference type="EMBL" id="JAGGKS010000006">
    <property type="protein sequence ID" value="MBP1926370.1"/>
    <property type="molecule type" value="Genomic_DNA"/>
</dbReference>
<protein>
    <recommendedName>
        <fullName evidence="1">HD/PDEase domain-containing protein</fullName>
    </recommendedName>
</protein>
<dbReference type="SMART" id="SM00471">
    <property type="entry name" value="HDc"/>
    <property type="match status" value="1"/>
</dbReference>
<keyword evidence="3" id="KW-1185">Reference proteome</keyword>
<reference evidence="2 3" key="1">
    <citation type="submission" date="2021-03" db="EMBL/GenBank/DDBJ databases">
        <title>Genomic Encyclopedia of Type Strains, Phase IV (KMG-IV): sequencing the most valuable type-strain genomes for metagenomic binning, comparative biology and taxonomic classification.</title>
        <authorList>
            <person name="Goeker M."/>
        </authorList>
    </citation>
    <scope>NUCLEOTIDE SEQUENCE [LARGE SCALE GENOMIC DNA]</scope>
    <source>
        <strain evidence="2 3">DSM 24004</strain>
    </source>
</reference>
<gene>
    <name evidence="2" type="ORF">J2Z76_002235</name>
</gene>
<dbReference type="Gene3D" id="1.10.3210.10">
    <property type="entry name" value="Hypothetical protein af1432"/>
    <property type="match status" value="1"/>
</dbReference>
<feature type="domain" description="HD/PDEase" evidence="1">
    <location>
        <begin position="30"/>
        <end position="150"/>
    </location>
</feature>
<name>A0ABS4GG61_9FIRM</name>
<dbReference type="Pfam" id="PF01966">
    <property type="entry name" value="HD"/>
    <property type="match status" value="1"/>
</dbReference>
<organism evidence="2 3">
    <name type="scientific">Sedimentibacter acidaminivorans</name>
    <dbReference type="NCBI Taxonomy" id="913099"/>
    <lineage>
        <taxon>Bacteria</taxon>
        <taxon>Bacillati</taxon>
        <taxon>Bacillota</taxon>
        <taxon>Tissierellia</taxon>
        <taxon>Sedimentibacter</taxon>
    </lineage>
</organism>
<dbReference type="InterPro" id="IPR006674">
    <property type="entry name" value="HD_domain"/>
</dbReference>
<sequence>MEFYDYRFMEIARPIIEHKEYQQMKYIKHHDESVYEHSVKVAYSSYQIAYKNNLDWVSTIRGALLHDFFLYKFKKSLSPRIITDSIKHAITHPLIALENSKKYFDLNDKEKNIIKGHMFPFGLPKSKEAWIVSYSDKYIATMEYYSNFKKITKRKIHAFNAD</sequence>
<dbReference type="InterPro" id="IPR003607">
    <property type="entry name" value="HD/PDEase_dom"/>
</dbReference>
<dbReference type="RefSeq" id="WP_209512104.1">
    <property type="nucleotide sequence ID" value="NZ_JAGGKS010000006.1"/>
</dbReference>
<proteinExistence type="predicted"/>
<evidence type="ECO:0000313" key="2">
    <source>
        <dbReference type="EMBL" id="MBP1926370.1"/>
    </source>
</evidence>
<dbReference type="CDD" id="cd00077">
    <property type="entry name" value="HDc"/>
    <property type="match status" value="1"/>
</dbReference>
<dbReference type="SUPFAM" id="SSF109604">
    <property type="entry name" value="HD-domain/PDEase-like"/>
    <property type="match status" value="1"/>
</dbReference>
<comment type="caution">
    <text evidence="2">The sequence shown here is derived from an EMBL/GenBank/DDBJ whole genome shotgun (WGS) entry which is preliminary data.</text>
</comment>
<dbReference type="Proteomes" id="UP001519342">
    <property type="component" value="Unassembled WGS sequence"/>
</dbReference>
<accession>A0ABS4GG61</accession>
<evidence type="ECO:0000259" key="1">
    <source>
        <dbReference type="SMART" id="SM00471"/>
    </source>
</evidence>
<evidence type="ECO:0000313" key="3">
    <source>
        <dbReference type="Proteomes" id="UP001519342"/>
    </source>
</evidence>